<evidence type="ECO:0000313" key="5">
    <source>
        <dbReference type="Proteomes" id="UP000887565"/>
    </source>
</evidence>
<dbReference type="PROSITE" id="PS50088">
    <property type="entry name" value="ANK_REPEAT"/>
    <property type="match status" value="10"/>
</dbReference>
<dbReference type="WBParaSite" id="nRc.2.0.1.t15267-RA">
    <property type="protein sequence ID" value="nRc.2.0.1.t15267-RA"/>
    <property type="gene ID" value="nRc.2.0.1.g15267"/>
</dbReference>
<dbReference type="Gene3D" id="1.25.40.20">
    <property type="entry name" value="Ankyrin repeat-containing domain"/>
    <property type="match status" value="3"/>
</dbReference>
<dbReference type="OMA" id="HADICHR"/>
<evidence type="ECO:0000256" key="3">
    <source>
        <dbReference type="PROSITE-ProRule" id="PRU00023"/>
    </source>
</evidence>
<feature type="repeat" description="ANK" evidence="3">
    <location>
        <begin position="296"/>
        <end position="328"/>
    </location>
</feature>
<keyword evidence="1" id="KW-0677">Repeat</keyword>
<feature type="repeat" description="ANK" evidence="3">
    <location>
        <begin position="192"/>
        <end position="224"/>
    </location>
</feature>
<feature type="repeat" description="ANK" evidence="3">
    <location>
        <begin position="537"/>
        <end position="569"/>
    </location>
</feature>
<evidence type="ECO:0000256" key="2">
    <source>
        <dbReference type="ARBA" id="ARBA00023043"/>
    </source>
</evidence>
<proteinExistence type="predicted"/>
<dbReference type="PANTHER" id="PTHR24178">
    <property type="entry name" value="MOLTING PROTEIN MLT-4"/>
    <property type="match status" value="1"/>
</dbReference>
<accession>A0A915IM60</accession>
<sequence>MYYILKLPQYSKSKSLAAFVLKLEERQNQLVIDQIEKQFKLLLKLKDETTFKSDPTTILTTIIYADQEESIAVQNFQNGQVLSSDDRTLDRDGRSALHCCAVNGDSSGVDVLLRCDGSFCDAEDRDGNTALILASRHGHLTSAQILLTGGADFSKLNNAGWTPLRSAAWGGHTSVVRLLLEHGAQVDSASLDGRTALRAASWGGHLESVLTLIRAGADVNRADSDGRTPLIAAAYMGHGVIVEKLLDSGAEIDHQDKDGRTALIVACMCSTSAVDHYETANLLLKRGAAPCTQDSSGKTSLIHAASQGRLDMCQLLLSYAADTQAMVDKGDARQCTALLAAAAAGQVEILNYFLTKGAQLDSIDAEGRTALTVAAANGSVDVVKALLEKGLDEMHKDNSGWIPLHHAAYEGKRDVCVLLFARNTKTIESTDHDGRHPLLLAAEEGHLDVVEFFLNAAAAHKFDKFKKSLNGWDALYAAAVHGHADICHRLLGSGNFDPNVVDLDGAPLLSTVIYKNRFEIIEILIRNGALVDAKDCNGRSPLHIACWTGNTSAVRLLLEKNADVNSKDSNGLTPLAMAVWCGQKPAIELLLGSSTVDIDIRTSEGATAICIAAQQGHEELVKLLLQHHASIDIADDYGRTPVIVAKRSGHDNICQTLLDHQSPPIHMTGNAATNTVFSNNSSINTKTSGVFSMSQAFYCSSLESPYNTLLTIPGASDHTVAPLSPRNNGNGYEESVDFSQLLLEKSTTMASKDLTKKSSNFDRWSKNMELFCSRFENSNNGEQFLDSEDEKRLNALAVEVCRAMGEKCLNITDNNDDDEPYYDNMRKYDQVSRPLNGENNSKKNRRSNIATNPHFRMTTTPDNRSLHNDSTGRSVGDSLL</sequence>
<dbReference type="PRINTS" id="PR01415">
    <property type="entry name" value="ANKYRIN"/>
</dbReference>
<dbReference type="SUPFAM" id="SSF48403">
    <property type="entry name" value="Ankyrin repeat"/>
    <property type="match status" value="2"/>
</dbReference>
<dbReference type="Pfam" id="PF12796">
    <property type="entry name" value="Ank_2"/>
    <property type="match status" value="3"/>
</dbReference>
<dbReference type="AlphaFoldDB" id="A0A915IM60"/>
<feature type="repeat" description="ANK" evidence="3">
    <location>
        <begin position="433"/>
        <end position="458"/>
    </location>
</feature>
<feature type="repeat" description="ANK" evidence="3">
    <location>
        <begin position="333"/>
        <end position="365"/>
    </location>
</feature>
<dbReference type="Proteomes" id="UP000887565">
    <property type="component" value="Unplaced"/>
</dbReference>
<protein>
    <submittedName>
        <fullName evidence="6">Ankyrin repeat domain-containing protein 50</fullName>
    </submittedName>
</protein>
<evidence type="ECO:0000256" key="4">
    <source>
        <dbReference type="SAM" id="MobiDB-lite"/>
    </source>
</evidence>
<evidence type="ECO:0000256" key="1">
    <source>
        <dbReference type="ARBA" id="ARBA00022737"/>
    </source>
</evidence>
<reference evidence="6" key="1">
    <citation type="submission" date="2022-11" db="UniProtKB">
        <authorList>
            <consortium name="WormBaseParasite"/>
        </authorList>
    </citation>
    <scope>IDENTIFICATION</scope>
</reference>
<feature type="compositionally biased region" description="Polar residues" evidence="4">
    <location>
        <begin position="847"/>
        <end position="873"/>
    </location>
</feature>
<dbReference type="InterPro" id="IPR036770">
    <property type="entry name" value="Ankyrin_rpt-contain_sf"/>
</dbReference>
<dbReference type="InterPro" id="IPR002110">
    <property type="entry name" value="Ankyrin_rpt"/>
</dbReference>
<feature type="repeat" description="ANK" evidence="3">
    <location>
        <begin position="225"/>
        <end position="257"/>
    </location>
</feature>
<organism evidence="5 6">
    <name type="scientific">Romanomermis culicivorax</name>
    <name type="common">Nematode worm</name>
    <dbReference type="NCBI Taxonomy" id="13658"/>
    <lineage>
        <taxon>Eukaryota</taxon>
        <taxon>Metazoa</taxon>
        <taxon>Ecdysozoa</taxon>
        <taxon>Nematoda</taxon>
        <taxon>Enoplea</taxon>
        <taxon>Dorylaimia</taxon>
        <taxon>Mermithida</taxon>
        <taxon>Mermithoidea</taxon>
        <taxon>Mermithidae</taxon>
        <taxon>Romanomermis</taxon>
    </lineage>
</organism>
<dbReference type="Pfam" id="PF00023">
    <property type="entry name" value="Ank"/>
    <property type="match status" value="3"/>
</dbReference>
<feature type="repeat" description="ANK" evidence="3">
    <location>
        <begin position="604"/>
        <end position="636"/>
    </location>
</feature>
<keyword evidence="5" id="KW-1185">Reference proteome</keyword>
<name>A0A915IM60_ROMCU</name>
<feature type="repeat" description="ANK" evidence="3">
    <location>
        <begin position="366"/>
        <end position="398"/>
    </location>
</feature>
<feature type="region of interest" description="Disordered" evidence="4">
    <location>
        <begin position="828"/>
        <end position="880"/>
    </location>
</feature>
<feature type="repeat" description="ANK" evidence="3">
    <location>
        <begin position="159"/>
        <end position="191"/>
    </location>
</feature>
<evidence type="ECO:0000313" key="6">
    <source>
        <dbReference type="WBParaSite" id="nRc.2.0.1.t15267-RA"/>
    </source>
</evidence>
<feature type="repeat" description="ANK" evidence="3">
    <location>
        <begin position="126"/>
        <end position="158"/>
    </location>
</feature>
<dbReference type="SMART" id="SM00248">
    <property type="entry name" value="ANK"/>
    <property type="match status" value="17"/>
</dbReference>
<dbReference type="Pfam" id="PF13637">
    <property type="entry name" value="Ank_4"/>
    <property type="match status" value="2"/>
</dbReference>
<keyword evidence="2 3" id="KW-0040">ANK repeat</keyword>
<dbReference type="PROSITE" id="PS50297">
    <property type="entry name" value="ANK_REP_REGION"/>
    <property type="match status" value="9"/>
</dbReference>